<dbReference type="EMBL" id="BAABRO010000001">
    <property type="protein sequence ID" value="GAA5505223.1"/>
    <property type="molecule type" value="Genomic_DNA"/>
</dbReference>
<sequence length="146" mass="16109">MGGIVYFRRPVQLHLEFDDMAVHATATPTGETDIEITGRIRNVGSETIDIAYQIVDFKTQYLAEKAGKRLIADHYLPMSVTKYAEQNAQLLASGESLAFRHTLSIPHSQLKNAVAHIGISGSTCDSVLSFQRRGYTESPPCTIDEP</sequence>
<evidence type="ECO:0000313" key="1">
    <source>
        <dbReference type="EMBL" id="GAA5505223.1"/>
    </source>
</evidence>
<protein>
    <recommendedName>
        <fullName evidence="3">Arrestin-like N-terminal domain-containing protein</fullName>
    </recommendedName>
</protein>
<organism evidence="1 2">
    <name type="scientific">Novipirellula caenicola</name>
    <dbReference type="NCBI Taxonomy" id="1536901"/>
    <lineage>
        <taxon>Bacteria</taxon>
        <taxon>Pseudomonadati</taxon>
        <taxon>Planctomycetota</taxon>
        <taxon>Planctomycetia</taxon>
        <taxon>Pirellulales</taxon>
        <taxon>Pirellulaceae</taxon>
        <taxon>Novipirellula</taxon>
    </lineage>
</organism>
<gene>
    <name evidence="1" type="ORF">Rcae01_00665</name>
</gene>
<keyword evidence="2" id="KW-1185">Reference proteome</keyword>
<dbReference type="Proteomes" id="UP001416858">
    <property type="component" value="Unassembled WGS sequence"/>
</dbReference>
<evidence type="ECO:0008006" key="3">
    <source>
        <dbReference type="Google" id="ProtNLM"/>
    </source>
</evidence>
<evidence type="ECO:0000313" key="2">
    <source>
        <dbReference type="Proteomes" id="UP001416858"/>
    </source>
</evidence>
<comment type="caution">
    <text evidence="1">The sequence shown here is derived from an EMBL/GenBank/DDBJ whole genome shotgun (WGS) entry which is preliminary data.</text>
</comment>
<reference evidence="1 2" key="1">
    <citation type="submission" date="2024-02" db="EMBL/GenBank/DDBJ databases">
        <title>Rhodopirellula caenicola NBRC 110016.</title>
        <authorList>
            <person name="Ichikawa N."/>
            <person name="Katano-Makiyama Y."/>
            <person name="Hidaka K."/>
        </authorList>
    </citation>
    <scope>NUCLEOTIDE SEQUENCE [LARGE SCALE GENOMIC DNA]</scope>
    <source>
        <strain evidence="1 2">NBRC 110016</strain>
    </source>
</reference>
<name>A0ABP9VP71_9BACT</name>
<accession>A0ABP9VP71</accession>
<proteinExistence type="predicted"/>